<dbReference type="InterPro" id="IPR003018">
    <property type="entry name" value="GAF"/>
</dbReference>
<dbReference type="EMBL" id="JACHFL010000006">
    <property type="protein sequence ID" value="MBB5363476.1"/>
    <property type="molecule type" value="Genomic_DNA"/>
</dbReference>
<dbReference type="PROSITE" id="PS50112">
    <property type="entry name" value="PAS"/>
    <property type="match status" value="1"/>
</dbReference>
<dbReference type="NCBIfam" id="TIGR00254">
    <property type="entry name" value="GGDEF"/>
    <property type="match status" value="1"/>
</dbReference>
<dbReference type="InterPro" id="IPR035965">
    <property type="entry name" value="PAS-like_dom_sf"/>
</dbReference>
<dbReference type="Pfam" id="PF13426">
    <property type="entry name" value="PAS_9"/>
    <property type="match status" value="1"/>
</dbReference>
<dbReference type="PROSITE" id="PS50887">
    <property type="entry name" value="GGDEF"/>
    <property type="match status" value="1"/>
</dbReference>
<dbReference type="SUPFAM" id="SSF55781">
    <property type="entry name" value="GAF domain-like"/>
    <property type="match status" value="1"/>
</dbReference>
<dbReference type="CDD" id="cd00130">
    <property type="entry name" value="PAS"/>
    <property type="match status" value="1"/>
</dbReference>
<proteinExistence type="predicted"/>
<dbReference type="SMART" id="SM00052">
    <property type="entry name" value="EAL"/>
    <property type="match status" value="1"/>
</dbReference>
<dbReference type="PANTHER" id="PTHR44757:SF2">
    <property type="entry name" value="BIOFILM ARCHITECTURE MAINTENANCE PROTEIN MBAA"/>
    <property type="match status" value="1"/>
</dbReference>
<dbReference type="Gene3D" id="3.20.20.450">
    <property type="entry name" value="EAL domain"/>
    <property type="match status" value="1"/>
</dbReference>
<dbReference type="CDD" id="cd01948">
    <property type="entry name" value="EAL"/>
    <property type="match status" value="1"/>
</dbReference>
<dbReference type="Pfam" id="PF00563">
    <property type="entry name" value="EAL"/>
    <property type="match status" value="1"/>
</dbReference>
<dbReference type="Gene3D" id="3.30.450.40">
    <property type="match status" value="1"/>
</dbReference>
<dbReference type="SUPFAM" id="SSF55073">
    <property type="entry name" value="Nucleotide cyclase"/>
    <property type="match status" value="1"/>
</dbReference>
<evidence type="ECO:0000259" key="3">
    <source>
        <dbReference type="PROSITE" id="PS50883"/>
    </source>
</evidence>
<dbReference type="InterPro" id="IPR013656">
    <property type="entry name" value="PAS_4"/>
</dbReference>
<dbReference type="Pfam" id="PF13185">
    <property type="entry name" value="GAF_2"/>
    <property type="match status" value="1"/>
</dbReference>
<comment type="caution">
    <text evidence="5">The sequence shown here is derived from an EMBL/GenBank/DDBJ whole genome shotgun (WGS) entry which is preliminary data.</text>
</comment>
<dbReference type="InterPro" id="IPR029787">
    <property type="entry name" value="Nucleotide_cyclase"/>
</dbReference>
<dbReference type="InterPro" id="IPR000700">
    <property type="entry name" value="PAS-assoc_C"/>
</dbReference>
<protein>
    <submittedName>
        <fullName evidence="5">Diguanylate cyclase (GGDEF)-like protein/PAS domain S-box-containing protein</fullName>
    </submittedName>
</protein>
<organism evidence="5 6">
    <name type="scientific">Deinococcus humi</name>
    <dbReference type="NCBI Taxonomy" id="662880"/>
    <lineage>
        <taxon>Bacteria</taxon>
        <taxon>Thermotogati</taxon>
        <taxon>Deinococcota</taxon>
        <taxon>Deinococci</taxon>
        <taxon>Deinococcales</taxon>
        <taxon>Deinococcaceae</taxon>
        <taxon>Deinococcus</taxon>
    </lineage>
</organism>
<dbReference type="PROSITE" id="PS50113">
    <property type="entry name" value="PAC"/>
    <property type="match status" value="1"/>
</dbReference>
<dbReference type="InterPro" id="IPR043128">
    <property type="entry name" value="Rev_trsase/Diguanyl_cyclase"/>
</dbReference>
<evidence type="ECO:0000313" key="6">
    <source>
        <dbReference type="Proteomes" id="UP000552709"/>
    </source>
</evidence>
<dbReference type="Proteomes" id="UP000552709">
    <property type="component" value="Unassembled WGS sequence"/>
</dbReference>
<dbReference type="InterPro" id="IPR000014">
    <property type="entry name" value="PAS"/>
</dbReference>
<dbReference type="Pfam" id="PF08448">
    <property type="entry name" value="PAS_4"/>
    <property type="match status" value="1"/>
</dbReference>
<dbReference type="SUPFAM" id="SSF55785">
    <property type="entry name" value="PYP-like sensor domain (PAS domain)"/>
    <property type="match status" value="2"/>
</dbReference>
<dbReference type="SMART" id="SM00267">
    <property type="entry name" value="GGDEF"/>
    <property type="match status" value="1"/>
</dbReference>
<name>A0A7W8JXC9_9DEIO</name>
<feature type="domain" description="PAS" evidence="1">
    <location>
        <begin position="7"/>
        <end position="47"/>
    </location>
</feature>
<dbReference type="SMART" id="SM00091">
    <property type="entry name" value="PAS"/>
    <property type="match status" value="2"/>
</dbReference>
<dbReference type="Gene3D" id="3.30.450.20">
    <property type="entry name" value="PAS domain"/>
    <property type="match status" value="2"/>
</dbReference>
<gene>
    <name evidence="5" type="ORF">HNQ08_002582</name>
</gene>
<dbReference type="Pfam" id="PF00990">
    <property type="entry name" value="GGDEF"/>
    <property type="match status" value="1"/>
</dbReference>
<dbReference type="InterPro" id="IPR035919">
    <property type="entry name" value="EAL_sf"/>
</dbReference>
<dbReference type="Gene3D" id="3.30.70.270">
    <property type="match status" value="1"/>
</dbReference>
<dbReference type="PROSITE" id="PS50883">
    <property type="entry name" value="EAL"/>
    <property type="match status" value="1"/>
</dbReference>
<evidence type="ECO:0000259" key="4">
    <source>
        <dbReference type="PROSITE" id="PS50887"/>
    </source>
</evidence>
<dbReference type="InterPro" id="IPR029016">
    <property type="entry name" value="GAF-like_dom_sf"/>
</dbReference>
<keyword evidence="6" id="KW-1185">Reference proteome</keyword>
<feature type="domain" description="PAC" evidence="2">
    <location>
        <begin position="355"/>
        <end position="411"/>
    </location>
</feature>
<accession>A0A7W8JXC9</accession>
<dbReference type="InterPro" id="IPR052155">
    <property type="entry name" value="Biofilm_reg_signaling"/>
</dbReference>
<sequence length="832" mass="91662">MHHVPDEVMGDLAEGYMALDCAGQITYLNPAAEDWTGLRAERVLGTSVWEHLGTIDFRFRSVLQEAQASGRRVEFETYSAPRQEWRRTRIYPHPDGFRIVFHDLTERKRAEEYSLRLLTVSDLLARALTPSQVARAILEYAHATSEAYAGLVAVRHGNGAALETLEFVGYPPELVHDYQVMDLRASLPLTETFREQSPLYLARSALMERYPQLRLSQTTASVAIFPLIAGGESTGVLVFSFPSDQTFSTIQRGYLQGLATQCAQALARAQQHAELVRNTASSRVILDALDEGLLMFSSAGQLAAVNAAAQRFFEIPPSDDPQPKLDLTGWAFHLEDGTPLHLDDCPITSAFRTGASCEGTLIQATRPGGETRWVSVNARPLYHPGDSRPYASMASMTDVTRQKTYEQQLTRRATRDELTGLFNRQSFLDHVTTALQGVRRRRLDCAVLVLDLNRFRSINDAYGGVVGDAVLCEVAARLTTQAGPRVTIARLSGDEFGILLSPLLSQRDAELFAEKLLDVVGAPISAQGHELHFSANVGISVPNNDRVRGSTLVQQAYQALASAQQRQGSGPVTYDVNIAQVQDRQTEIEHKLRSALRDEQLTLAYQPIVDLQTERPVAIEALVRWQHPALGVISPAEFIPIAEQRGLILLLGEWVMNQACLTARTWDAVTVAVNVSRLQFNQPNFPEVVQRALLHSGLPASRLELEITETAMADDLDEGVKQLMKLKALGVRVALDDFGTGQSSLASLQRLPIDNVKLDRSFVAGCQVDDRQRAMVEAVITLAGALGIKVVAEGIELGAQRDVLRQMGCAYGQGNLFARPLPADQLNVFNER</sequence>
<evidence type="ECO:0000313" key="5">
    <source>
        <dbReference type="EMBL" id="MBB5363476.1"/>
    </source>
</evidence>
<evidence type="ECO:0000259" key="2">
    <source>
        <dbReference type="PROSITE" id="PS50113"/>
    </source>
</evidence>
<dbReference type="AlphaFoldDB" id="A0A7W8JXC9"/>
<dbReference type="NCBIfam" id="TIGR00229">
    <property type="entry name" value="sensory_box"/>
    <property type="match status" value="1"/>
</dbReference>
<dbReference type="RefSeq" id="WP_184132520.1">
    <property type="nucleotide sequence ID" value="NZ_JACHFL010000006.1"/>
</dbReference>
<feature type="domain" description="GGDEF" evidence="4">
    <location>
        <begin position="443"/>
        <end position="577"/>
    </location>
</feature>
<dbReference type="SUPFAM" id="SSF141868">
    <property type="entry name" value="EAL domain-like"/>
    <property type="match status" value="1"/>
</dbReference>
<dbReference type="InterPro" id="IPR000160">
    <property type="entry name" value="GGDEF_dom"/>
</dbReference>
<dbReference type="InterPro" id="IPR001633">
    <property type="entry name" value="EAL_dom"/>
</dbReference>
<reference evidence="5 6" key="1">
    <citation type="submission" date="2020-08" db="EMBL/GenBank/DDBJ databases">
        <title>Genomic Encyclopedia of Type Strains, Phase IV (KMG-IV): sequencing the most valuable type-strain genomes for metagenomic binning, comparative biology and taxonomic classification.</title>
        <authorList>
            <person name="Goeker M."/>
        </authorList>
    </citation>
    <scope>NUCLEOTIDE SEQUENCE [LARGE SCALE GENOMIC DNA]</scope>
    <source>
        <strain evidence="5 6">DSM 27939</strain>
    </source>
</reference>
<evidence type="ECO:0000259" key="1">
    <source>
        <dbReference type="PROSITE" id="PS50112"/>
    </source>
</evidence>
<dbReference type="CDD" id="cd01949">
    <property type="entry name" value="GGDEF"/>
    <property type="match status" value="1"/>
</dbReference>
<feature type="domain" description="EAL" evidence="3">
    <location>
        <begin position="585"/>
        <end position="832"/>
    </location>
</feature>
<dbReference type="PANTHER" id="PTHR44757">
    <property type="entry name" value="DIGUANYLATE CYCLASE DGCP"/>
    <property type="match status" value="1"/>
</dbReference>